<dbReference type="InterPro" id="IPR017972">
    <property type="entry name" value="Cyt_P450_CS"/>
</dbReference>
<keyword evidence="2" id="KW-0349">Heme</keyword>
<dbReference type="PANTHER" id="PTHR46696:SF1">
    <property type="entry name" value="CYTOCHROME P450 YJIB-RELATED"/>
    <property type="match status" value="1"/>
</dbReference>
<organism evidence="3 4">
    <name type="scientific">Sulfitobacter sediminis</name>
    <dbReference type="NCBI Taxonomy" id="3234186"/>
    <lineage>
        <taxon>Bacteria</taxon>
        <taxon>Pseudomonadati</taxon>
        <taxon>Pseudomonadota</taxon>
        <taxon>Alphaproteobacteria</taxon>
        <taxon>Rhodobacterales</taxon>
        <taxon>Roseobacteraceae</taxon>
        <taxon>Sulfitobacter</taxon>
    </lineage>
</organism>
<dbReference type="PRINTS" id="PR00359">
    <property type="entry name" value="BP450"/>
</dbReference>
<sequence length="184" mass="19934">ADESDRSLETEELIYQIMGLILGGSDTTRSGFNMIVARLLADRSLWNEVQADRSLIPAAIEESLRLEPPVGGMPRYCLEPIEIGGISIPGGQLVGLSALSAMRDETKISDPETFDLHRKDRPLPHLVFGAGAHRCLGEMLARLEMEEGLAALLDGAPDIEMVTAPEMIGALGLRKSTPMIVRIS</sequence>
<keyword evidence="2" id="KW-0560">Oxidoreductase</keyword>
<comment type="similarity">
    <text evidence="1 2">Belongs to the cytochrome P450 family.</text>
</comment>
<evidence type="ECO:0000313" key="4">
    <source>
        <dbReference type="Proteomes" id="UP001556098"/>
    </source>
</evidence>
<keyword evidence="2" id="KW-0408">Iron</keyword>
<keyword evidence="2" id="KW-0479">Metal-binding</keyword>
<dbReference type="EMBL" id="JBFNXX010000016">
    <property type="protein sequence ID" value="MEW9921538.1"/>
    <property type="molecule type" value="Genomic_DNA"/>
</dbReference>
<dbReference type="RefSeq" id="WP_367879237.1">
    <property type="nucleotide sequence ID" value="NZ_JBFNXX010000016.1"/>
</dbReference>
<protein>
    <submittedName>
        <fullName evidence="3">Cytochrome P450</fullName>
    </submittedName>
</protein>
<dbReference type="Pfam" id="PF00067">
    <property type="entry name" value="p450"/>
    <property type="match status" value="1"/>
</dbReference>
<reference evidence="3 4" key="1">
    <citation type="submission" date="2024-07" db="EMBL/GenBank/DDBJ databases">
        <title>Marimonas sp.nov., isolated from tidal-flat sediment.</title>
        <authorList>
            <person name="Jayan J.N."/>
            <person name="Lee S.S."/>
        </authorList>
    </citation>
    <scope>NUCLEOTIDE SEQUENCE [LARGE SCALE GENOMIC DNA]</scope>
    <source>
        <strain evidence="3 4">MJW-29</strain>
    </source>
</reference>
<accession>A0ABV3RU31</accession>
<dbReference type="PRINTS" id="PR00385">
    <property type="entry name" value="P450"/>
</dbReference>
<dbReference type="InterPro" id="IPR002397">
    <property type="entry name" value="Cyt_P450_B"/>
</dbReference>
<feature type="non-terminal residue" evidence="3">
    <location>
        <position position="1"/>
    </location>
</feature>
<gene>
    <name evidence="3" type="ORF">AB2B41_18165</name>
</gene>
<proteinExistence type="inferred from homology"/>
<evidence type="ECO:0000256" key="1">
    <source>
        <dbReference type="ARBA" id="ARBA00010617"/>
    </source>
</evidence>
<dbReference type="PANTHER" id="PTHR46696">
    <property type="entry name" value="P450, PUTATIVE (EUROFUNG)-RELATED"/>
    <property type="match status" value="1"/>
</dbReference>
<name>A0ABV3RU31_9RHOB</name>
<dbReference type="InterPro" id="IPR001128">
    <property type="entry name" value="Cyt_P450"/>
</dbReference>
<dbReference type="Gene3D" id="1.10.630.10">
    <property type="entry name" value="Cytochrome P450"/>
    <property type="match status" value="1"/>
</dbReference>
<dbReference type="Proteomes" id="UP001556098">
    <property type="component" value="Unassembled WGS sequence"/>
</dbReference>
<evidence type="ECO:0000256" key="2">
    <source>
        <dbReference type="RuleBase" id="RU000461"/>
    </source>
</evidence>
<keyword evidence="2" id="KW-0503">Monooxygenase</keyword>
<dbReference type="InterPro" id="IPR036396">
    <property type="entry name" value="Cyt_P450_sf"/>
</dbReference>
<evidence type="ECO:0000313" key="3">
    <source>
        <dbReference type="EMBL" id="MEW9921538.1"/>
    </source>
</evidence>
<dbReference type="SUPFAM" id="SSF48264">
    <property type="entry name" value="Cytochrome P450"/>
    <property type="match status" value="1"/>
</dbReference>
<comment type="caution">
    <text evidence="3">The sequence shown here is derived from an EMBL/GenBank/DDBJ whole genome shotgun (WGS) entry which is preliminary data.</text>
</comment>
<keyword evidence="4" id="KW-1185">Reference proteome</keyword>
<dbReference type="PROSITE" id="PS00086">
    <property type="entry name" value="CYTOCHROME_P450"/>
    <property type="match status" value="1"/>
</dbReference>